<reference evidence="3 4" key="1">
    <citation type="journal article" date="2017" name="Gigascience">
        <title>Draft genome of the honey bee ectoparasitic mite, Tropilaelaps mercedesae, is shaped by the parasitic life history.</title>
        <authorList>
            <person name="Dong X."/>
            <person name="Armstrong S.D."/>
            <person name="Xia D."/>
            <person name="Makepeace B.L."/>
            <person name="Darby A.C."/>
            <person name="Kadowaki T."/>
        </authorList>
    </citation>
    <scope>NUCLEOTIDE SEQUENCE [LARGE SCALE GENOMIC DNA]</scope>
    <source>
        <strain evidence="3">Wuxi-XJTLU</strain>
    </source>
</reference>
<protein>
    <submittedName>
        <fullName evidence="3">Protein MON2-like</fullName>
    </submittedName>
</protein>
<dbReference type="Pfam" id="PF16206">
    <property type="entry name" value="Mon2_C"/>
    <property type="match status" value="2"/>
</dbReference>
<dbReference type="OrthoDB" id="294853at2759"/>
<organism evidence="3 4">
    <name type="scientific">Tropilaelaps mercedesae</name>
    <dbReference type="NCBI Taxonomy" id="418985"/>
    <lineage>
        <taxon>Eukaryota</taxon>
        <taxon>Metazoa</taxon>
        <taxon>Ecdysozoa</taxon>
        <taxon>Arthropoda</taxon>
        <taxon>Chelicerata</taxon>
        <taxon>Arachnida</taxon>
        <taxon>Acari</taxon>
        <taxon>Parasitiformes</taxon>
        <taxon>Mesostigmata</taxon>
        <taxon>Gamasina</taxon>
        <taxon>Dermanyssoidea</taxon>
        <taxon>Laelapidae</taxon>
        <taxon>Tropilaelaps</taxon>
    </lineage>
</organism>
<feature type="compositionally biased region" description="Polar residues" evidence="1">
    <location>
        <begin position="282"/>
        <end position="305"/>
    </location>
</feature>
<evidence type="ECO:0000256" key="1">
    <source>
        <dbReference type="SAM" id="MobiDB-lite"/>
    </source>
</evidence>
<feature type="region of interest" description="Disordered" evidence="1">
    <location>
        <begin position="18"/>
        <end position="49"/>
    </location>
</feature>
<dbReference type="InParanoid" id="A0A1V9X7T9"/>
<feature type="domain" description="Mon2 C-terminal" evidence="2">
    <location>
        <begin position="326"/>
        <end position="494"/>
    </location>
</feature>
<keyword evidence="4" id="KW-1185">Reference proteome</keyword>
<dbReference type="EMBL" id="MNPL01020377">
    <property type="protein sequence ID" value="OQR69604.1"/>
    <property type="molecule type" value="Genomic_DNA"/>
</dbReference>
<feature type="region of interest" description="Disordered" evidence="1">
    <location>
        <begin position="276"/>
        <end position="310"/>
    </location>
</feature>
<dbReference type="Proteomes" id="UP000192247">
    <property type="component" value="Unassembled WGS sequence"/>
</dbReference>
<dbReference type="InterPro" id="IPR032817">
    <property type="entry name" value="Mon2_C"/>
</dbReference>
<accession>A0A1V9X7T9</accession>
<sequence length="495" mass="53238">MDNEHSSSDVSRFWRSNGGQPFDSLRPPGVSLLPLSGRRPRGATGMRSDASKQTFLQPKMAGRILAGIATSRCHVGWQFGIGLGGPLSIFVNSLGYFRLTLRETALTCIRTGEGFSAKHLMDSLEALHIPLALKYRCPSSSTWKLGVASLLSALHVGLPIAHANPAMFEDMWADLAVTLEEFLFSDSAPPPNQSLEEQQNDETLDTRVIQLIRECILPHASKMPKIFVLRIVALLNKGSIHSATSSAPVDAAVSAGLERSSAVLGVASLVGSVELGPDEAANTPNSPGQGLAPSQSPTHNTNQRNPSSWPPTVVVSVASLSRPALADVESSRKLREEFAKACFETLLQFSFLEGNAVTLQQETNLSITDGPMAGPVQSGSMPQQNAGVVSKLAITSLLHRFEEVISSYVEDERLSGKCPLPRHRMSEISFVLKAIATLIASLKTAPRSSVDPSVWKQLIALYPSLVKCTTSSSPQVCRSLRESLHEYADLLSPPS</sequence>
<evidence type="ECO:0000313" key="4">
    <source>
        <dbReference type="Proteomes" id="UP000192247"/>
    </source>
</evidence>
<evidence type="ECO:0000259" key="2">
    <source>
        <dbReference type="Pfam" id="PF16206"/>
    </source>
</evidence>
<dbReference type="AlphaFoldDB" id="A0A1V9X7T9"/>
<comment type="caution">
    <text evidence="3">The sequence shown here is derived from an EMBL/GenBank/DDBJ whole genome shotgun (WGS) entry which is preliminary data.</text>
</comment>
<gene>
    <name evidence="3" type="ORF">BIW11_12159</name>
</gene>
<feature type="domain" description="Mon2 C-terminal" evidence="2">
    <location>
        <begin position="119"/>
        <end position="247"/>
    </location>
</feature>
<dbReference type="STRING" id="418985.A0A1V9X7T9"/>
<proteinExistence type="predicted"/>
<name>A0A1V9X7T9_9ACAR</name>
<evidence type="ECO:0000313" key="3">
    <source>
        <dbReference type="EMBL" id="OQR69604.1"/>
    </source>
</evidence>